<dbReference type="EMBL" id="AMQN01012313">
    <property type="status" value="NOT_ANNOTATED_CDS"/>
    <property type="molecule type" value="Genomic_DNA"/>
</dbReference>
<gene>
    <name evidence="1" type="ORF">CAPTEDRAFT_204039</name>
</gene>
<dbReference type="EnsemblMetazoa" id="CapteT204039">
    <property type="protein sequence ID" value="CapteP204039"/>
    <property type="gene ID" value="CapteG204039"/>
</dbReference>
<dbReference type="EMBL" id="AMQN01012311">
    <property type="status" value="NOT_ANNOTATED_CDS"/>
    <property type="molecule type" value="Genomic_DNA"/>
</dbReference>
<protein>
    <submittedName>
        <fullName evidence="1 2">Uncharacterized protein</fullName>
    </submittedName>
</protein>
<proteinExistence type="predicted"/>
<dbReference type="EMBL" id="AMQN01012312">
    <property type="status" value="NOT_ANNOTATED_CDS"/>
    <property type="molecule type" value="Genomic_DNA"/>
</dbReference>
<dbReference type="EMBL" id="KB309442">
    <property type="protein sequence ID" value="ELT94394.1"/>
    <property type="molecule type" value="Genomic_DNA"/>
</dbReference>
<reference evidence="2" key="3">
    <citation type="submission" date="2015-06" db="UniProtKB">
        <authorList>
            <consortium name="EnsemblMetazoa"/>
        </authorList>
    </citation>
    <scope>IDENTIFICATION</scope>
</reference>
<keyword evidence="3" id="KW-1185">Reference proteome</keyword>
<evidence type="ECO:0000313" key="2">
    <source>
        <dbReference type="EnsemblMetazoa" id="CapteP204039"/>
    </source>
</evidence>
<evidence type="ECO:0000313" key="3">
    <source>
        <dbReference type="Proteomes" id="UP000014760"/>
    </source>
</evidence>
<reference evidence="1 3" key="2">
    <citation type="journal article" date="2013" name="Nature">
        <title>Insights into bilaterian evolution from three spiralian genomes.</title>
        <authorList>
            <person name="Simakov O."/>
            <person name="Marletaz F."/>
            <person name="Cho S.J."/>
            <person name="Edsinger-Gonzales E."/>
            <person name="Havlak P."/>
            <person name="Hellsten U."/>
            <person name="Kuo D.H."/>
            <person name="Larsson T."/>
            <person name="Lv J."/>
            <person name="Arendt D."/>
            <person name="Savage R."/>
            <person name="Osoegawa K."/>
            <person name="de Jong P."/>
            <person name="Grimwood J."/>
            <person name="Chapman J.A."/>
            <person name="Shapiro H."/>
            <person name="Aerts A."/>
            <person name="Otillar R.P."/>
            <person name="Terry A.Y."/>
            <person name="Boore J.L."/>
            <person name="Grigoriev I.V."/>
            <person name="Lindberg D.R."/>
            <person name="Seaver E.C."/>
            <person name="Weisblat D.A."/>
            <person name="Putnam N.H."/>
            <person name="Rokhsar D.S."/>
        </authorList>
    </citation>
    <scope>NUCLEOTIDE SEQUENCE</scope>
    <source>
        <strain evidence="1 3">I ESC-2004</strain>
    </source>
</reference>
<accession>R7TL58</accession>
<dbReference type="AlphaFoldDB" id="R7TL58"/>
<dbReference type="HOGENOM" id="CLU_1367397_0_0_1"/>
<organism evidence="1">
    <name type="scientific">Capitella teleta</name>
    <name type="common">Polychaete worm</name>
    <dbReference type="NCBI Taxonomy" id="283909"/>
    <lineage>
        <taxon>Eukaryota</taxon>
        <taxon>Metazoa</taxon>
        <taxon>Spiralia</taxon>
        <taxon>Lophotrochozoa</taxon>
        <taxon>Annelida</taxon>
        <taxon>Polychaeta</taxon>
        <taxon>Sedentaria</taxon>
        <taxon>Scolecida</taxon>
        <taxon>Capitellidae</taxon>
        <taxon>Capitella</taxon>
    </lineage>
</organism>
<name>R7TL58_CAPTE</name>
<evidence type="ECO:0000313" key="1">
    <source>
        <dbReference type="EMBL" id="ELT94394.1"/>
    </source>
</evidence>
<dbReference type="Proteomes" id="UP000014760">
    <property type="component" value="Unassembled WGS sequence"/>
</dbReference>
<reference evidence="3" key="1">
    <citation type="submission" date="2012-12" db="EMBL/GenBank/DDBJ databases">
        <authorList>
            <person name="Hellsten U."/>
            <person name="Grimwood J."/>
            <person name="Chapman J.A."/>
            <person name="Shapiro H."/>
            <person name="Aerts A."/>
            <person name="Otillar R.P."/>
            <person name="Terry A.Y."/>
            <person name="Boore J.L."/>
            <person name="Simakov O."/>
            <person name="Marletaz F."/>
            <person name="Cho S.-J."/>
            <person name="Edsinger-Gonzales E."/>
            <person name="Havlak P."/>
            <person name="Kuo D.-H."/>
            <person name="Larsson T."/>
            <person name="Lv J."/>
            <person name="Arendt D."/>
            <person name="Savage R."/>
            <person name="Osoegawa K."/>
            <person name="de Jong P."/>
            <person name="Lindberg D.R."/>
            <person name="Seaver E.C."/>
            <person name="Weisblat D.A."/>
            <person name="Putnam N.H."/>
            <person name="Grigoriev I.V."/>
            <person name="Rokhsar D.S."/>
        </authorList>
    </citation>
    <scope>NUCLEOTIDE SEQUENCE</scope>
    <source>
        <strain evidence="3">I ESC-2004</strain>
    </source>
</reference>
<sequence length="200" mass="22623">MSRDSKDCPQCHIQVKKRARKCPNCQQFFAAMRLESQQAPSTSNPKGPCISREKIRGETRVHVTKMTEETYALSYESQRREESKNYGHLDDLHAEAPSDYSIGKPLFINPCSREAVAEVFRDIGRQAGLVRFGGGCRLAALTVRHNLPKCCSHSDVGFCLQPYHVDQSCKEGNRWPRTANRLTKLNDTKQCAARLLNLII</sequence>